<evidence type="ECO:0000313" key="3">
    <source>
        <dbReference type="WBParaSite" id="NBR_0002210501-mRNA-1"/>
    </source>
</evidence>
<name>A0A0N4YXY3_NIPBR</name>
<protein>
    <submittedName>
        <fullName evidence="3">Integrase</fullName>
    </submittedName>
</protein>
<keyword evidence="2" id="KW-1185">Reference proteome</keyword>
<gene>
    <name evidence="1" type="ORF">NBR_LOCUS22106</name>
</gene>
<dbReference type="WBParaSite" id="NBR_0002210501-mRNA-1">
    <property type="protein sequence ID" value="NBR_0002210501-mRNA-1"/>
    <property type="gene ID" value="NBR_0002210501"/>
</dbReference>
<dbReference type="EMBL" id="UYSL01027397">
    <property type="protein sequence ID" value="VDL86693.1"/>
    <property type="molecule type" value="Genomic_DNA"/>
</dbReference>
<evidence type="ECO:0000313" key="2">
    <source>
        <dbReference type="Proteomes" id="UP000271162"/>
    </source>
</evidence>
<dbReference type="AlphaFoldDB" id="A0A0N4YXY3"/>
<reference evidence="1 2" key="2">
    <citation type="submission" date="2018-11" db="EMBL/GenBank/DDBJ databases">
        <authorList>
            <consortium name="Pathogen Informatics"/>
        </authorList>
    </citation>
    <scope>NUCLEOTIDE SEQUENCE [LARGE SCALE GENOMIC DNA]</scope>
</reference>
<sequence length="119" mass="13776">MKFKKRGPRTLANWDLFSSLAIYWKDSAKDNIHEVCNRFIARIRDCSQEAESPKNTRKRLSHETLELIRQRGVARTEGDYLRTLKLARLCREAIKEDLKERRVAALVYVAEAGATLVEA</sequence>
<reference evidence="3" key="1">
    <citation type="submission" date="2017-02" db="UniProtKB">
        <authorList>
            <consortium name="WormBaseParasite"/>
        </authorList>
    </citation>
    <scope>IDENTIFICATION</scope>
</reference>
<accession>A0A0N4YXY3</accession>
<organism evidence="3">
    <name type="scientific">Nippostrongylus brasiliensis</name>
    <name type="common">Rat hookworm</name>
    <dbReference type="NCBI Taxonomy" id="27835"/>
    <lineage>
        <taxon>Eukaryota</taxon>
        <taxon>Metazoa</taxon>
        <taxon>Ecdysozoa</taxon>
        <taxon>Nematoda</taxon>
        <taxon>Chromadorea</taxon>
        <taxon>Rhabditida</taxon>
        <taxon>Rhabditina</taxon>
        <taxon>Rhabditomorpha</taxon>
        <taxon>Strongyloidea</taxon>
        <taxon>Heligmosomidae</taxon>
        <taxon>Nippostrongylus</taxon>
    </lineage>
</organism>
<proteinExistence type="predicted"/>
<dbReference type="Proteomes" id="UP000271162">
    <property type="component" value="Unassembled WGS sequence"/>
</dbReference>
<dbReference type="OMA" id="RTLANWD"/>
<dbReference type="STRING" id="27835.A0A0N4YXY3"/>
<evidence type="ECO:0000313" key="1">
    <source>
        <dbReference type="EMBL" id="VDL86693.1"/>
    </source>
</evidence>